<dbReference type="KEGG" id="care:LT85_0753"/>
<evidence type="ECO:0000313" key="1">
    <source>
        <dbReference type="EMBL" id="AIY39913.1"/>
    </source>
</evidence>
<organism evidence="1 2">
    <name type="scientific">Collimonas arenae</name>
    <dbReference type="NCBI Taxonomy" id="279058"/>
    <lineage>
        <taxon>Bacteria</taxon>
        <taxon>Pseudomonadati</taxon>
        <taxon>Pseudomonadota</taxon>
        <taxon>Betaproteobacteria</taxon>
        <taxon>Burkholderiales</taxon>
        <taxon>Oxalobacteraceae</taxon>
        <taxon>Collimonas</taxon>
    </lineage>
</organism>
<dbReference type="Proteomes" id="UP000030302">
    <property type="component" value="Chromosome"/>
</dbReference>
<gene>
    <name evidence="1" type="ORF">LT85_0753</name>
</gene>
<keyword evidence="2" id="KW-1185">Reference proteome</keyword>
<name>A0A0A1F5C5_9BURK</name>
<accession>A0A0A1F5C5</accession>
<reference evidence="2" key="1">
    <citation type="journal article" date="2014" name="Soil Biol. Biochem.">
        <title>Structure and function of bacterial communities in ageing soils: Insights from the Mendocino ecological staircase.</title>
        <authorList>
            <person name="Uroz S."/>
            <person name="Tech J.J."/>
            <person name="Sawaya N.A."/>
            <person name="Frey-Klett P."/>
            <person name="Leveau J.H.J."/>
        </authorList>
    </citation>
    <scope>NUCLEOTIDE SEQUENCE [LARGE SCALE GENOMIC DNA]</scope>
    <source>
        <strain evidence="2">Cal35</strain>
    </source>
</reference>
<dbReference type="EMBL" id="CP009962">
    <property type="protein sequence ID" value="AIY39913.1"/>
    <property type="molecule type" value="Genomic_DNA"/>
</dbReference>
<sequence>MGIVIDLGNGAETDQMQEQARQFGAVNNHAMHVAGSPKSVRLAAG</sequence>
<dbReference type="AlphaFoldDB" id="A0A0A1F5C5"/>
<proteinExistence type="predicted"/>
<protein>
    <submittedName>
        <fullName evidence="1">Uncharacterized protein</fullName>
    </submittedName>
</protein>
<evidence type="ECO:0000313" key="2">
    <source>
        <dbReference type="Proteomes" id="UP000030302"/>
    </source>
</evidence>
<dbReference type="HOGENOM" id="CLU_3198404_0_0_4"/>